<evidence type="ECO:0000313" key="11">
    <source>
        <dbReference type="EMBL" id="RAV23449.1"/>
    </source>
</evidence>
<feature type="binding site" evidence="10">
    <location>
        <position position="63"/>
    </location>
    <ligand>
        <name>Zn(2+)</name>
        <dbReference type="ChEBI" id="CHEBI:29105"/>
        <label>1</label>
        <note>catalytic</note>
    </ligand>
</feature>
<dbReference type="CDD" id="cd07717">
    <property type="entry name" value="RNaseZ_ZiPD-like_MBL-fold"/>
    <property type="match status" value="1"/>
</dbReference>
<dbReference type="AlphaFoldDB" id="A0A329MTV5"/>
<proteinExistence type="inferred from homology"/>
<keyword evidence="5 10" id="KW-0479">Metal-binding</keyword>
<dbReference type="GO" id="GO:0042802">
    <property type="term" value="F:identical protein binding"/>
    <property type="evidence" value="ECO:0007669"/>
    <property type="project" value="UniProtKB-ARBA"/>
</dbReference>
<dbReference type="NCBIfam" id="NF000801">
    <property type="entry name" value="PRK00055.1-3"/>
    <property type="match status" value="1"/>
</dbReference>
<dbReference type="Gene3D" id="3.60.15.10">
    <property type="entry name" value="Ribonuclease Z/Hydroxyacylglutathione hydrolase-like"/>
    <property type="match status" value="1"/>
</dbReference>
<evidence type="ECO:0000256" key="2">
    <source>
        <dbReference type="ARBA" id="ARBA00012477"/>
    </source>
</evidence>
<keyword evidence="12" id="KW-1185">Reference proteome</keyword>
<dbReference type="EMBL" id="QMFB01000001">
    <property type="protein sequence ID" value="RAV23449.1"/>
    <property type="molecule type" value="Genomic_DNA"/>
</dbReference>
<comment type="catalytic activity">
    <reaction evidence="10">
        <text>Endonucleolytic cleavage of RNA, removing extra 3' nucleotides from tRNA precursor, generating 3' termini of tRNAs. A 3'-hydroxy group is left at the tRNA terminus and a 5'-phosphoryl group is left at the trailer molecule.</text>
        <dbReference type="EC" id="3.1.26.11"/>
    </reaction>
</comment>
<reference evidence="11 12" key="1">
    <citation type="journal article" date="2009" name="Int. J. Syst. Evol. Microbiol.">
        <title>Paenibacillus contaminans sp. nov., isolated from a contaminated laboratory plate.</title>
        <authorList>
            <person name="Chou J.H."/>
            <person name="Lee J.H."/>
            <person name="Lin M.C."/>
            <person name="Chang P.S."/>
            <person name="Arun A.B."/>
            <person name="Young C.C."/>
            <person name="Chen W.M."/>
        </authorList>
    </citation>
    <scope>NUCLEOTIDE SEQUENCE [LARGE SCALE GENOMIC DNA]</scope>
    <source>
        <strain evidence="11 12">CKOBP-6</strain>
    </source>
</reference>
<evidence type="ECO:0000256" key="10">
    <source>
        <dbReference type="HAMAP-Rule" id="MF_01818"/>
    </source>
</evidence>
<feature type="binding site" evidence="10">
    <location>
        <position position="269"/>
    </location>
    <ligand>
        <name>Zn(2+)</name>
        <dbReference type="ChEBI" id="CHEBI:29105"/>
        <label>2</label>
        <note>catalytic</note>
    </ligand>
</feature>
<evidence type="ECO:0000256" key="1">
    <source>
        <dbReference type="ARBA" id="ARBA00011738"/>
    </source>
</evidence>
<dbReference type="GO" id="GO:0042781">
    <property type="term" value="F:3'-tRNA processing endoribonuclease activity"/>
    <property type="evidence" value="ECO:0007669"/>
    <property type="project" value="UniProtKB-UniRule"/>
</dbReference>
<dbReference type="InterPro" id="IPR036866">
    <property type="entry name" value="RibonucZ/Hydroxyglut_hydro"/>
</dbReference>
<comment type="function">
    <text evidence="9 10">Zinc phosphodiesterase, which displays some tRNA 3'-processing endonuclease activity. Probably involved in tRNA maturation, by removing a 3'-trailer from precursor tRNA.</text>
</comment>
<keyword evidence="8 10" id="KW-0862">Zinc</keyword>
<dbReference type="OrthoDB" id="9800940at2"/>
<evidence type="ECO:0000256" key="6">
    <source>
        <dbReference type="ARBA" id="ARBA00022759"/>
    </source>
</evidence>
<dbReference type="InterPro" id="IPR013471">
    <property type="entry name" value="RNase_Z/BN"/>
</dbReference>
<feature type="active site" description="Proton acceptor" evidence="10">
    <location>
        <position position="67"/>
    </location>
</feature>
<keyword evidence="6 10" id="KW-0255">Endonuclease</keyword>
<dbReference type="FunFam" id="3.60.15.10:FF:000002">
    <property type="entry name" value="Ribonuclease Z"/>
    <property type="match status" value="1"/>
</dbReference>
<dbReference type="Proteomes" id="UP000250369">
    <property type="component" value="Unassembled WGS sequence"/>
</dbReference>
<dbReference type="SUPFAM" id="SSF56281">
    <property type="entry name" value="Metallo-hydrolase/oxidoreductase"/>
    <property type="match status" value="1"/>
</dbReference>
<feature type="binding site" evidence="10">
    <location>
        <position position="211"/>
    </location>
    <ligand>
        <name>Zn(2+)</name>
        <dbReference type="ChEBI" id="CHEBI:29105"/>
        <label>1</label>
        <note>catalytic</note>
    </ligand>
</feature>
<comment type="caution">
    <text evidence="11">The sequence shown here is derived from an EMBL/GenBank/DDBJ whole genome shotgun (WGS) entry which is preliminary data.</text>
</comment>
<comment type="subunit">
    <text evidence="1 10">Homodimer.</text>
</comment>
<feature type="binding site" evidence="10">
    <location>
        <position position="68"/>
    </location>
    <ligand>
        <name>Zn(2+)</name>
        <dbReference type="ChEBI" id="CHEBI:29105"/>
        <label>2</label>
        <note>catalytic</note>
    </ligand>
</feature>
<evidence type="ECO:0000256" key="4">
    <source>
        <dbReference type="ARBA" id="ARBA00022722"/>
    </source>
</evidence>
<evidence type="ECO:0000256" key="5">
    <source>
        <dbReference type="ARBA" id="ARBA00022723"/>
    </source>
</evidence>
<name>A0A329MTV5_9BACL</name>
<evidence type="ECO:0000256" key="3">
    <source>
        <dbReference type="ARBA" id="ARBA00022694"/>
    </source>
</evidence>
<dbReference type="Pfam" id="PF23023">
    <property type="entry name" value="Anti-Pycsar_Apyc1"/>
    <property type="match status" value="1"/>
</dbReference>
<feature type="binding site" evidence="10">
    <location>
        <position position="65"/>
    </location>
    <ligand>
        <name>Zn(2+)</name>
        <dbReference type="ChEBI" id="CHEBI:29105"/>
        <label>1</label>
        <note>catalytic</note>
    </ligand>
</feature>
<evidence type="ECO:0000313" key="12">
    <source>
        <dbReference type="Proteomes" id="UP000250369"/>
    </source>
</evidence>
<keyword evidence="3 10" id="KW-0819">tRNA processing</keyword>
<evidence type="ECO:0000256" key="7">
    <source>
        <dbReference type="ARBA" id="ARBA00022801"/>
    </source>
</evidence>
<comment type="cofactor">
    <cofactor evidence="10">
        <name>Zn(2+)</name>
        <dbReference type="ChEBI" id="CHEBI:29105"/>
    </cofactor>
    <text evidence="10">Binds 2 Zn(2+) ions.</text>
</comment>
<keyword evidence="4 10" id="KW-0540">Nuclease</keyword>
<dbReference type="GO" id="GO:0008270">
    <property type="term" value="F:zinc ion binding"/>
    <property type="evidence" value="ECO:0007669"/>
    <property type="project" value="UniProtKB-UniRule"/>
</dbReference>
<protein>
    <recommendedName>
        <fullName evidence="2 10">Ribonuclease Z</fullName>
        <shortName evidence="10">RNase Z</shortName>
        <ecNumber evidence="2 10">3.1.26.11</ecNumber>
    </recommendedName>
    <alternativeName>
        <fullName evidence="10">tRNA 3 endonuclease</fullName>
    </alternativeName>
    <alternativeName>
        <fullName evidence="10">tRNase Z</fullName>
    </alternativeName>
</protein>
<feature type="binding site" evidence="10">
    <location>
        <position position="211"/>
    </location>
    <ligand>
        <name>Zn(2+)</name>
        <dbReference type="ChEBI" id="CHEBI:29105"/>
        <label>2</label>
        <note>catalytic</note>
    </ligand>
</feature>
<gene>
    <name evidence="10 11" type="primary">rnz</name>
    <name evidence="11" type="ORF">DQG23_02080</name>
</gene>
<organism evidence="11 12">
    <name type="scientific">Paenibacillus contaminans</name>
    <dbReference type="NCBI Taxonomy" id="450362"/>
    <lineage>
        <taxon>Bacteria</taxon>
        <taxon>Bacillati</taxon>
        <taxon>Bacillota</taxon>
        <taxon>Bacilli</taxon>
        <taxon>Bacillales</taxon>
        <taxon>Paenibacillaceae</taxon>
        <taxon>Paenibacillus</taxon>
    </lineage>
</organism>
<dbReference type="HAMAP" id="MF_01818">
    <property type="entry name" value="RNase_Z_BN"/>
    <property type="match status" value="1"/>
</dbReference>
<dbReference type="PANTHER" id="PTHR46018">
    <property type="entry name" value="ZINC PHOSPHODIESTERASE ELAC PROTEIN 1"/>
    <property type="match status" value="1"/>
</dbReference>
<comment type="similarity">
    <text evidence="10">Belongs to the RNase Z family.</text>
</comment>
<dbReference type="PANTHER" id="PTHR46018:SF2">
    <property type="entry name" value="ZINC PHOSPHODIESTERASE ELAC PROTEIN 1"/>
    <property type="match status" value="1"/>
</dbReference>
<dbReference type="EC" id="3.1.26.11" evidence="2 10"/>
<accession>A0A329MTV5</accession>
<evidence type="ECO:0000256" key="9">
    <source>
        <dbReference type="ARBA" id="ARBA00057812"/>
    </source>
</evidence>
<evidence type="ECO:0000256" key="8">
    <source>
        <dbReference type="ARBA" id="ARBA00022833"/>
    </source>
</evidence>
<sequence>MQLQFLGTSAGRPTKERNVTSIVLAMPEPHNFFWMFDAGEGTQHRLLETRLKLNKLERIFITHLHGDHLYGLPGLLSSRTYNEGSGPLHVYGPKGLRSYIECVFQTSKTHLNYELEVIEVEEGQIFSDDSFTVEAAELDHRIRCFGYRIEERPRPGQLNVDLLSRLGVLPGPSYGKLKRGEDLTLPNGQIIYSSEVVGQPVKGRIVTILGDTCPCDNATSLAKDADLLVHEATFAAGMEEKAAAYGHSTILQAAQIAADARVKQLAVTHFSSRFDSTEVDALIQSVNAVFSNVVAAHDFLELSVPKQITS</sequence>
<dbReference type="RefSeq" id="WP_113029559.1">
    <property type="nucleotide sequence ID" value="NZ_QMFB01000001.1"/>
</dbReference>
<keyword evidence="7 10" id="KW-0378">Hydrolase</keyword>
<feature type="binding site" evidence="10">
    <location>
        <position position="140"/>
    </location>
    <ligand>
        <name>Zn(2+)</name>
        <dbReference type="ChEBI" id="CHEBI:29105"/>
        <label>1</label>
        <note>catalytic</note>
    </ligand>
</feature>
<dbReference type="NCBIfam" id="TIGR02651">
    <property type="entry name" value="RNase_Z"/>
    <property type="match status" value="1"/>
</dbReference>
<feature type="binding site" evidence="10">
    <location>
        <position position="67"/>
    </location>
    <ligand>
        <name>Zn(2+)</name>
        <dbReference type="ChEBI" id="CHEBI:29105"/>
        <label>2</label>
        <note>catalytic</note>
    </ligand>
</feature>